<organism evidence="1 2">
    <name type="scientific">Paenibacillus enshidis</name>
    <dbReference type="NCBI Taxonomy" id="1458439"/>
    <lineage>
        <taxon>Bacteria</taxon>
        <taxon>Bacillati</taxon>
        <taxon>Bacillota</taxon>
        <taxon>Bacilli</taxon>
        <taxon>Bacillales</taxon>
        <taxon>Paenibacillaceae</taxon>
        <taxon>Paenibacillus</taxon>
    </lineage>
</organism>
<proteinExistence type="predicted"/>
<sequence length="151" mass="15112">MTGATGVTGPTAPNVTANYLRDFGASFSTNSFASTTFPLTNILQNGTAITPGPGGSVNLAANQAYYVDYEVDAEVPPATNAAASLTLNGVLIAGTGAPFNNPTGGLVYKTNLSASAIIETGANGGNLSLRVNSSGNVTTFSEATVSVFKLA</sequence>
<dbReference type="RefSeq" id="WP_375358259.1">
    <property type="nucleotide sequence ID" value="NZ_JBHHMI010000053.1"/>
</dbReference>
<gene>
    <name evidence="1" type="ORF">ACE41H_24865</name>
</gene>
<accession>A0ABV5B0H8</accession>
<evidence type="ECO:0008006" key="3">
    <source>
        <dbReference type="Google" id="ProtNLM"/>
    </source>
</evidence>
<name>A0ABV5B0H8_9BACL</name>
<dbReference type="Gene3D" id="2.60.120.40">
    <property type="match status" value="1"/>
</dbReference>
<comment type="caution">
    <text evidence="1">The sequence shown here is derived from an EMBL/GenBank/DDBJ whole genome shotgun (WGS) entry which is preliminary data.</text>
</comment>
<evidence type="ECO:0000313" key="2">
    <source>
        <dbReference type="Proteomes" id="UP001580346"/>
    </source>
</evidence>
<dbReference type="EMBL" id="JBHHMI010000053">
    <property type="protein sequence ID" value="MFB5269992.1"/>
    <property type="molecule type" value="Genomic_DNA"/>
</dbReference>
<reference evidence="1 2" key="1">
    <citation type="submission" date="2024-09" db="EMBL/GenBank/DDBJ databases">
        <title>Paenibacillus zeirhizospherea sp. nov., isolated from surface of the maize (Zea mays) roots in a horticulture field, Hungary.</title>
        <authorList>
            <person name="Marton D."/>
            <person name="Farkas M."/>
            <person name="Bedics A."/>
            <person name="Toth E."/>
            <person name="Tancsics A."/>
            <person name="Boka K."/>
            <person name="Maroti G."/>
            <person name="Kriszt B."/>
            <person name="Cserhati M."/>
        </authorList>
    </citation>
    <scope>NUCLEOTIDE SEQUENCE [LARGE SCALE GENOMIC DNA]</scope>
    <source>
        <strain evidence="1 2">KCTC 33519</strain>
    </source>
</reference>
<dbReference type="Proteomes" id="UP001580346">
    <property type="component" value="Unassembled WGS sequence"/>
</dbReference>
<keyword evidence="2" id="KW-1185">Reference proteome</keyword>
<evidence type="ECO:0000313" key="1">
    <source>
        <dbReference type="EMBL" id="MFB5269992.1"/>
    </source>
</evidence>
<protein>
    <recommendedName>
        <fullName evidence="3">BclA C-terminal domain-containing protein</fullName>
    </recommendedName>
</protein>
<dbReference type="InterPro" id="IPR008983">
    <property type="entry name" value="Tumour_necrosis_fac-like_dom"/>
</dbReference>